<comment type="caution">
    <text evidence="7">The sequence shown here is derived from an EMBL/GenBank/DDBJ whole genome shotgun (WGS) entry which is preliminary data.</text>
</comment>
<evidence type="ECO:0000259" key="6">
    <source>
        <dbReference type="PROSITE" id="PS50110"/>
    </source>
</evidence>
<dbReference type="GO" id="GO:0003700">
    <property type="term" value="F:DNA-binding transcription factor activity"/>
    <property type="evidence" value="ECO:0007669"/>
    <property type="project" value="InterPro"/>
</dbReference>
<dbReference type="Pfam" id="PF00072">
    <property type="entry name" value="Response_reg"/>
    <property type="match status" value="1"/>
</dbReference>
<dbReference type="RefSeq" id="WP_094279475.1">
    <property type="nucleotide sequence ID" value="NZ_NQJF01000015.1"/>
</dbReference>
<dbReference type="PROSITE" id="PS50110">
    <property type="entry name" value="RESPONSE_REGULATORY"/>
    <property type="match status" value="1"/>
</dbReference>
<dbReference type="PRINTS" id="PR00032">
    <property type="entry name" value="HTHARAC"/>
</dbReference>
<dbReference type="Gene3D" id="3.40.50.2300">
    <property type="match status" value="1"/>
</dbReference>
<evidence type="ECO:0000256" key="4">
    <source>
        <dbReference type="PROSITE-ProRule" id="PRU00169"/>
    </source>
</evidence>
<dbReference type="PANTHER" id="PTHR43280">
    <property type="entry name" value="ARAC-FAMILY TRANSCRIPTIONAL REGULATOR"/>
    <property type="match status" value="1"/>
</dbReference>
<keyword evidence="1" id="KW-0805">Transcription regulation</keyword>
<dbReference type="SMART" id="SM00342">
    <property type="entry name" value="HTH_ARAC"/>
    <property type="match status" value="1"/>
</dbReference>
<evidence type="ECO:0000313" key="7">
    <source>
        <dbReference type="EMBL" id="OYD21404.1"/>
    </source>
</evidence>
<evidence type="ECO:0000313" key="9">
    <source>
        <dbReference type="Proteomes" id="UP000243640"/>
    </source>
</evidence>
<proteinExistence type="predicted"/>
<evidence type="ECO:0000256" key="3">
    <source>
        <dbReference type="ARBA" id="ARBA00023163"/>
    </source>
</evidence>
<evidence type="ECO:0000256" key="2">
    <source>
        <dbReference type="ARBA" id="ARBA00023125"/>
    </source>
</evidence>
<dbReference type="GO" id="GO:0043565">
    <property type="term" value="F:sequence-specific DNA binding"/>
    <property type="evidence" value="ECO:0007669"/>
    <property type="project" value="InterPro"/>
</dbReference>
<accession>A0A235CAD8</accession>
<dbReference type="InterPro" id="IPR018060">
    <property type="entry name" value="HTH_AraC"/>
</dbReference>
<dbReference type="InterPro" id="IPR011006">
    <property type="entry name" value="CheY-like_superfamily"/>
</dbReference>
<dbReference type="Gene3D" id="1.10.10.60">
    <property type="entry name" value="Homeodomain-like"/>
    <property type="match status" value="2"/>
</dbReference>
<dbReference type="InterPro" id="IPR020449">
    <property type="entry name" value="Tscrpt_reg_AraC-type_HTH"/>
</dbReference>
<dbReference type="Proteomes" id="UP000243640">
    <property type="component" value="Unassembled WGS sequence"/>
</dbReference>
<feature type="domain" description="Response regulatory" evidence="6">
    <location>
        <begin position="8"/>
        <end position="124"/>
    </location>
</feature>
<dbReference type="SMART" id="SM00448">
    <property type="entry name" value="REC"/>
    <property type="match status" value="1"/>
</dbReference>
<dbReference type="AlphaFoldDB" id="A0A235CAD8"/>
<sequence length="253" mass="28176">MDSSARPHILLIDDKPDELTPLLSLLSSSNMRLSVSDTPRQGYHRALALKPDLIMLDLHMPSLDGFALCRLLQEAPALQHTPILFLSAANTLEERLTALKLGGVDFISKPYSAEEVLARIHIHLKLSRLHSPSILTGDTAPETDADELTLRAAVRLLQENLATPPSLEELAKAIGTYEKRLLKIFRERLGTTVFAFIREARLKRARELLVNHQMTIEDIAGVVGFSSAANFSTAFKKQEGVSPREYRNQHQTP</sequence>
<name>A0A235CAD8_9GAMM</name>
<dbReference type="InterPro" id="IPR001789">
    <property type="entry name" value="Sig_transdc_resp-reg_receiver"/>
</dbReference>
<dbReference type="SUPFAM" id="SSF46689">
    <property type="entry name" value="Homeodomain-like"/>
    <property type="match status" value="2"/>
</dbReference>
<dbReference type="OrthoDB" id="281471at2"/>
<evidence type="ECO:0000256" key="1">
    <source>
        <dbReference type="ARBA" id="ARBA00023015"/>
    </source>
</evidence>
<feature type="modified residue" description="4-aspartylphosphate" evidence="4">
    <location>
        <position position="57"/>
    </location>
</feature>
<dbReference type="EMBL" id="SODO01000014">
    <property type="protein sequence ID" value="TDW56375.1"/>
    <property type="molecule type" value="Genomic_DNA"/>
</dbReference>
<evidence type="ECO:0000259" key="5">
    <source>
        <dbReference type="PROSITE" id="PS01124"/>
    </source>
</evidence>
<dbReference type="PANTHER" id="PTHR43280:SF28">
    <property type="entry name" value="HTH-TYPE TRANSCRIPTIONAL ACTIVATOR RHAS"/>
    <property type="match status" value="1"/>
</dbReference>
<dbReference type="GO" id="GO:0000160">
    <property type="term" value="P:phosphorelay signal transduction system"/>
    <property type="evidence" value="ECO:0007669"/>
    <property type="project" value="InterPro"/>
</dbReference>
<dbReference type="Proteomes" id="UP000295058">
    <property type="component" value="Unassembled WGS sequence"/>
</dbReference>
<evidence type="ECO:0000313" key="8">
    <source>
        <dbReference type="EMBL" id="TDW56375.1"/>
    </source>
</evidence>
<dbReference type="EMBL" id="NQJF01000015">
    <property type="protein sequence ID" value="OYD21404.1"/>
    <property type="molecule type" value="Genomic_DNA"/>
</dbReference>
<keyword evidence="10" id="KW-1185">Reference proteome</keyword>
<dbReference type="SUPFAM" id="SSF52172">
    <property type="entry name" value="CheY-like"/>
    <property type="match status" value="1"/>
</dbReference>
<gene>
    <name evidence="7" type="ORF">B6S09_15880</name>
    <name evidence="8" type="ORF">LY04_02997</name>
</gene>
<evidence type="ECO:0000313" key="10">
    <source>
        <dbReference type="Proteomes" id="UP000295058"/>
    </source>
</evidence>
<keyword evidence="2 7" id="KW-0238">DNA-binding</keyword>
<feature type="domain" description="HTH araC/xylS-type" evidence="5">
    <location>
        <begin position="151"/>
        <end position="249"/>
    </location>
</feature>
<keyword evidence="3" id="KW-0804">Transcription</keyword>
<organism evidence="7 9">
    <name type="scientific">Oceanimonas baumannii</name>
    <dbReference type="NCBI Taxonomy" id="129578"/>
    <lineage>
        <taxon>Bacteria</taxon>
        <taxon>Pseudomonadati</taxon>
        <taxon>Pseudomonadota</taxon>
        <taxon>Gammaproteobacteria</taxon>
        <taxon>Aeromonadales</taxon>
        <taxon>Aeromonadaceae</taxon>
        <taxon>Oceanimonas</taxon>
    </lineage>
</organism>
<reference evidence="7 9" key="1">
    <citation type="submission" date="2017-08" db="EMBL/GenBank/DDBJ databases">
        <title>Draft Genome Sequence of the Marine Bacterium Oceanimonas baumannii ATCC 700832.</title>
        <authorList>
            <person name="Mcclelland W.D."/>
            <person name="Brennan M.A."/>
            <person name="Trachtenberg A.M."/>
            <person name="Maclea K.S."/>
        </authorList>
    </citation>
    <scope>NUCLEOTIDE SEQUENCE [LARGE SCALE GENOMIC DNA]</scope>
    <source>
        <strain evidence="7 9">ATCC 700832</strain>
    </source>
</reference>
<dbReference type="Pfam" id="PF12833">
    <property type="entry name" value="HTH_18"/>
    <property type="match status" value="1"/>
</dbReference>
<reference evidence="8 10" key="2">
    <citation type="submission" date="2019-03" db="EMBL/GenBank/DDBJ databases">
        <title>Genomic Encyclopedia of Archaeal and Bacterial Type Strains, Phase II (KMG-II): from individual species to whole genera.</title>
        <authorList>
            <person name="Goeker M."/>
        </authorList>
    </citation>
    <scope>NUCLEOTIDE SEQUENCE [LARGE SCALE GENOMIC DNA]</scope>
    <source>
        <strain evidence="8 10">DSM 15594</strain>
    </source>
</reference>
<dbReference type="InterPro" id="IPR009057">
    <property type="entry name" value="Homeodomain-like_sf"/>
</dbReference>
<keyword evidence="4" id="KW-0597">Phosphoprotein</keyword>
<protein>
    <submittedName>
        <fullName evidence="7">DNA-binding response regulator</fullName>
    </submittedName>
    <submittedName>
        <fullName evidence="8">Response regulator receiver domain-containing protein</fullName>
    </submittedName>
</protein>
<dbReference type="PROSITE" id="PS01124">
    <property type="entry name" value="HTH_ARAC_FAMILY_2"/>
    <property type="match status" value="1"/>
</dbReference>